<keyword evidence="4" id="KW-0274">FAD</keyword>
<evidence type="ECO:0000256" key="2">
    <source>
        <dbReference type="ARBA" id="ARBA00005466"/>
    </source>
</evidence>
<comment type="caution">
    <text evidence="7">The sequence shown here is derived from an EMBL/GenBank/DDBJ whole genome shotgun (WGS) entry which is preliminary data.</text>
</comment>
<dbReference type="PANTHER" id="PTHR42973:SF39">
    <property type="entry name" value="FAD-BINDING PCMH-TYPE DOMAIN-CONTAINING PROTEIN"/>
    <property type="match status" value="1"/>
</dbReference>
<dbReference type="InterPro" id="IPR016166">
    <property type="entry name" value="FAD-bd_PCMH"/>
</dbReference>
<dbReference type="PANTHER" id="PTHR42973">
    <property type="entry name" value="BINDING OXIDOREDUCTASE, PUTATIVE (AFU_ORTHOLOGUE AFUA_1G17690)-RELATED"/>
    <property type="match status" value="1"/>
</dbReference>
<dbReference type="PROSITE" id="PS51387">
    <property type="entry name" value="FAD_PCMH"/>
    <property type="match status" value="1"/>
</dbReference>
<dbReference type="SUPFAM" id="SSF56176">
    <property type="entry name" value="FAD-binding/transporter-associated domain-like"/>
    <property type="match status" value="1"/>
</dbReference>
<evidence type="ECO:0000313" key="8">
    <source>
        <dbReference type="Proteomes" id="UP001596058"/>
    </source>
</evidence>
<proteinExistence type="inferred from homology"/>
<dbReference type="RefSeq" id="WP_379523835.1">
    <property type="nucleotide sequence ID" value="NZ_JBHSPA010000112.1"/>
</dbReference>
<evidence type="ECO:0000256" key="4">
    <source>
        <dbReference type="ARBA" id="ARBA00022827"/>
    </source>
</evidence>
<organism evidence="7 8">
    <name type="scientific">Nonomuraea insulae</name>
    <dbReference type="NCBI Taxonomy" id="1616787"/>
    <lineage>
        <taxon>Bacteria</taxon>
        <taxon>Bacillati</taxon>
        <taxon>Actinomycetota</taxon>
        <taxon>Actinomycetes</taxon>
        <taxon>Streptosporangiales</taxon>
        <taxon>Streptosporangiaceae</taxon>
        <taxon>Nonomuraea</taxon>
    </lineage>
</organism>
<dbReference type="InterPro" id="IPR036318">
    <property type="entry name" value="FAD-bd_PCMH-like_sf"/>
</dbReference>
<reference evidence="8" key="1">
    <citation type="journal article" date="2019" name="Int. J. Syst. Evol. Microbiol.">
        <title>The Global Catalogue of Microorganisms (GCM) 10K type strain sequencing project: providing services to taxonomists for standard genome sequencing and annotation.</title>
        <authorList>
            <consortium name="The Broad Institute Genomics Platform"/>
            <consortium name="The Broad Institute Genome Sequencing Center for Infectious Disease"/>
            <person name="Wu L."/>
            <person name="Ma J."/>
        </authorList>
    </citation>
    <scope>NUCLEOTIDE SEQUENCE [LARGE SCALE GENOMIC DNA]</scope>
    <source>
        <strain evidence="8">CCUG 53903</strain>
    </source>
</reference>
<dbReference type="Pfam" id="PF01565">
    <property type="entry name" value="FAD_binding_4"/>
    <property type="match status" value="1"/>
</dbReference>
<keyword evidence="5" id="KW-0560">Oxidoreductase</keyword>
<evidence type="ECO:0000256" key="5">
    <source>
        <dbReference type="ARBA" id="ARBA00023002"/>
    </source>
</evidence>
<dbReference type="InterPro" id="IPR006094">
    <property type="entry name" value="Oxid_FAD_bind_N"/>
</dbReference>
<sequence>MNELLALVRGRVLLPGDDGFDQARRPWNLAVEQAVPAVVEAADDADVAALVRYARARGLRVSAQPSGHGATGDLDGAILLRTGLLDEVSVDPVARTARVGAGVRWGRIQRAAAGHGLTGLPGSSPVVSVTGYTLGGGLSWFSRAYGWAADSVTAFEVVGADGAQARVTAGSDPDLFWALRGGGGDFALVTALEFGLHPAPALYGGRMSWTADRAADVLDAFREITAAAPDRLTVWFDLLNFPASPPMVAVDATYLGDPAEGRALLRPLERLGAASSDSRGAMPLADLGSITAEPTTPGPGLSHGDLLTALDDLTAKSLLATPIDPLLSVQIRHLGGALARPSDSPHGPLAEPYALYLFGVPTTPDAATAIQARQRRLLQDLAPAISGRKPFTYLKPAESVTAAFAPDVVARLRDIKLRRDPNGTIRSNFPVTT</sequence>
<evidence type="ECO:0000313" key="7">
    <source>
        <dbReference type="EMBL" id="MFC5834422.1"/>
    </source>
</evidence>
<dbReference type="InterPro" id="IPR016169">
    <property type="entry name" value="FAD-bd_PCMH_sub2"/>
</dbReference>
<dbReference type="Gene3D" id="3.30.43.10">
    <property type="entry name" value="Uridine Diphospho-n-acetylenolpyruvylglucosamine Reductase, domain 2"/>
    <property type="match status" value="1"/>
</dbReference>
<evidence type="ECO:0000259" key="6">
    <source>
        <dbReference type="PROSITE" id="PS51387"/>
    </source>
</evidence>
<comment type="cofactor">
    <cofactor evidence="1">
        <name>FAD</name>
        <dbReference type="ChEBI" id="CHEBI:57692"/>
    </cofactor>
</comment>
<dbReference type="EMBL" id="JBHSPA010000112">
    <property type="protein sequence ID" value="MFC5834422.1"/>
    <property type="molecule type" value="Genomic_DNA"/>
</dbReference>
<evidence type="ECO:0000256" key="1">
    <source>
        <dbReference type="ARBA" id="ARBA00001974"/>
    </source>
</evidence>
<dbReference type="InterPro" id="IPR050416">
    <property type="entry name" value="FAD-linked_Oxidoreductase"/>
</dbReference>
<dbReference type="Gene3D" id="3.30.465.10">
    <property type="match status" value="1"/>
</dbReference>
<dbReference type="InterPro" id="IPR016167">
    <property type="entry name" value="FAD-bd_PCMH_sub1"/>
</dbReference>
<keyword evidence="3" id="KW-0285">Flavoprotein</keyword>
<dbReference type="Gene3D" id="3.40.462.20">
    <property type="match status" value="1"/>
</dbReference>
<feature type="domain" description="FAD-binding PCMH-type" evidence="6">
    <location>
        <begin position="31"/>
        <end position="199"/>
    </location>
</feature>
<protein>
    <submittedName>
        <fullName evidence="7">FAD-binding oxidoreductase</fullName>
    </submittedName>
</protein>
<evidence type="ECO:0000256" key="3">
    <source>
        <dbReference type="ARBA" id="ARBA00022630"/>
    </source>
</evidence>
<keyword evidence="8" id="KW-1185">Reference proteome</keyword>
<gene>
    <name evidence="7" type="ORF">ACFPZ3_62160</name>
</gene>
<comment type="similarity">
    <text evidence="2">Belongs to the oxygen-dependent FAD-linked oxidoreductase family.</text>
</comment>
<name>A0ABW1D9E0_9ACTN</name>
<accession>A0ABW1D9E0</accession>
<dbReference type="Proteomes" id="UP001596058">
    <property type="component" value="Unassembled WGS sequence"/>
</dbReference>